<proteinExistence type="predicted"/>
<dbReference type="EMBL" id="CM009295">
    <property type="protein sequence ID" value="PNT33884.1"/>
    <property type="molecule type" value="Genomic_DNA"/>
</dbReference>
<dbReference type="EMBL" id="CM009295">
    <property type="protein sequence ID" value="PNT33883.1"/>
    <property type="molecule type" value="Genomic_DNA"/>
</dbReference>
<reference evidence="2" key="2">
    <citation type="submission" date="2017-07" db="EMBL/GenBank/DDBJ databases">
        <title>WGS assembly of Populus trichocarpa.</title>
        <authorList>
            <person name="Tuskan G."/>
            <person name="Difazio S."/>
            <person name="Jansson S."/>
            <person name="Bohlmann J."/>
            <person name="Grigoriev I."/>
            <person name="Hellsten U."/>
            <person name="Putnam N."/>
            <person name="Ralph S."/>
            <person name="Rombauts S."/>
            <person name="Salamov A."/>
            <person name="Schein J."/>
            <person name="Sterck L."/>
            <person name="Aerts A."/>
            <person name="Bhalerao R."/>
            <person name="Bhalerao R."/>
            <person name="Blaudez D."/>
            <person name="Boerjan W."/>
            <person name="Brun A."/>
            <person name="Brunner A."/>
            <person name="Busov V."/>
            <person name="Campbell M."/>
            <person name="Carlson J."/>
            <person name="Chalot M."/>
            <person name="Chapman J."/>
            <person name="Chen G."/>
            <person name="Cooper D."/>
            <person name="Coutinho P."/>
            <person name="Couturier J."/>
            <person name="Covert S."/>
            <person name="Cronk Q."/>
            <person name="Cunningham R."/>
            <person name="Davis J."/>
            <person name="Degroeve S."/>
            <person name="Dejardin A."/>
            <person name="Depamphilis C."/>
            <person name="Detter J."/>
            <person name="Dirks B."/>
            <person name="Dubchak I."/>
            <person name="Duplessis S."/>
            <person name="Ehlting J."/>
            <person name="Ellis B."/>
            <person name="Gendler K."/>
            <person name="Goodstein D."/>
            <person name="Gribskov M."/>
            <person name="Grimwood J."/>
            <person name="Groover A."/>
            <person name="Gunter L."/>
            <person name="Hamberger B."/>
            <person name="Heinze B."/>
            <person name="Helariutta Y."/>
            <person name="Henrissat B."/>
            <person name="Holligan D."/>
            <person name="Holt R."/>
            <person name="Huang W."/>
            <person name="Islam-Faridi N."/>
            <person name="Jones S."/>
            <person name="Jones-Rhoades M."/>
            <person name="Jorgensen R."/>
            <person name="Joshi C."/>
            <person name="Kangasjarvi J."/>
            <person name="Karlsson J."/>
            <person name="Kelleher C."/>
            <person name="Kirkpatrick R."/>
            <person name="Kirst M."/>
            <person name="Kohler A."/>
            <person name="Kalluri U."/>
            <person name="Larimer F."/>
            <person name="Leebens-Mack J."/>
            <person name="Leple J."/>
            <person name="Locascio P."/>
            <person name="Lou Y."/>
            <person name="Lucas S."/>
            <person name="Martin F."/>
            <person name="Montanini B."/>
            <person name="Napoli C."/>
            <person name="Nelson D."/>
            <person name="Nelson C."/>
            <person name="Nieminen K."/>
            <person name="Nilsson O."/>
            <person name="Pereda V."/>
            <person name="Peter G."/>
            <person name="Philippe R."/>
            <person name="Pilate G."/>
            <person name="Poliakov A."/>
            <person name="Razumovskaya J."/>
            <person name="Richardson P."/>
            <person name="Rinaldi C."/>
            <person name="Ritland K."/>
            <person name="Rouze P."/>
            <person name="Ryaboy D."/>
            <person name="Schmutz J."/>
            <person name="Schrader J."/>
            <person name="Segerman B."/>
            <person name="Shin H."/>
            <person name="Siddiqui A."/>
            <person name="Sterky F."/>
            <person name="Terry A."/>
            <person name="Tsai C."/>
            <person name="Uberbacher E."/>
            <person name="Unneberg P."/>
            <person name="Vahala J."/>
            <person name="Wall K."/>
            <person name="Wessler S."/>
            <person name="Yang G."/>
            <person name="Yin T."/>
            <person name="Douglas C."/>
            <person name="Marra M."/>
            <person name="Sandberg G."/>
            <person name="Van De Peer Y."/>
            <person name="Rokhsar D."/>
        </authorList>
    </citation>
    <scope>NUCLEOTIDE SEQUENCE</scope>
    <source>
        <strain evidence="2">Nisqually-1</strain>
    </source>
</reference>
<keyword evidence="1" id="KW-0812">Transmembrane</keyword>
<name>U5GC45_POPTR</name>
<evidence type="ECO:0000313" key="2">
    <source>
        <dbReference type="EMBL" id="PNT33884.1"/>
    </source>
</evidence>
<reference evidence="2 3" key="1">
    <citation type="journal article" date="2006" name="Science">
        <title>The genome of black cottonwood, Populus trichocarpa (Torr. &amp; Gray).</title>
        <authorList>
            <person name="Tuskan G.A."/>
            <person name="Difazio S."/>
            <person name="Jansson S."/>
            <person name="Bohlmann J."/>
            <person name="Grigoriev I."/>
            <person name="Hellsten U."/>
            <person name="Putnam N."/>
            <person name="Ralph S."/>
            <person name="Rombauts S."/>
            <person name="Salamov A."/>
            <person name="Schein J."/>
            <person name="Sterck L."/>
            <person name="Aerts A."/>
            <person name="Bhalerao R.R."/>
            <person name="Bhalerao R.P."/>
            <person name="Blaudez D."/>
            <person name="Boerjan W."/>
            <person name="Brun A."/>
            <person name="Brunner A."/>
            <person name="Busov V."/>
            <person name="Campbell M."/>
            <person name="Carlson J."/>
            <person name="Chalot M."/>
            <person name="Chapman J."/>
            <person name="Chen G.L."/>
            <person name="Cooper D."/>
            <person name="Coutinho P.M."/>
            <person name="Couturier J."/>
            <person name="Covert S."/>
            <person name="Cronk Q."/>
            <person name="Cunningham R."/>
            <person name="Davis J."/>
            <person name="Degroeve S."/>
            <person name="Dejardin A."/>
            <person name="Depamphilis C."/>
            <person name="Detter J."/>
            <person name="Dirks B."/>
            <person name="Dubchak I."/>
            <person name="Duplessis S."/>
            <person name="Ehlting J."/>
            <person name="Ellis B."/>
            <person name="Gendler K."/>
            <person name="Goodstein D."/>
            <person name="Gribskov M."/>
            <person name="Grimwood J."/>
            <person name="Groover A."/>
            <person name="Gunter L."/>
            <person name="Hamberger B."/>
            <person name="Heinze B."/>
            <person name="Helariutta Y."/>
            <person name="Henrissat B."/>
            <person name="Holligan D."/>
            <person name="Holt R."/>
            <person name="Huang W."/>
            <person name="Islam-Faridi N."/>
            <person name="Jones S."/>
            <person name="Jones-Rhoades M."/>
            <person name="Jorgensen R."/>
            <person name="Joshi C."/>
            <person name="Kangasjarvi J."/>
            <person name="Karlsson J."/>
            <person name="Kelleher C."/>
            <person name="Kirkpatrick R."/>
            <person name="Kirst M."/>
            <person name="Kohler A."/>
            <person name="Kalluri U."/>
            <person name="Larimer F."/>
            <person name="Leebens-Mack J."/>
            <person name="Leple J.C."/>
            <person name="Locascio P."/>
            <person name="Lou Y."/>
            <person name="Lucas S."/>
            <person name="Martin F."/>
            <person name="Montanini B."/>
            <person name="Napoli C."/>
            <person name="Nelson D.R."/>
            <person name="Nelson C."/>
            <person name="Nieminen K."/>
            <person name="Nilsson O."/>
            <person name="Pereda V."/>
            <person name="Peter G."/>
            <person name="Philippe R."/>
            <person name="Pilate G."/>
            <person name="Poliakov A."/>
            <person name="Razumovskaya J."/>
            <person name="Richardson P."/>
            <person name="Rinaldi C."/>
            <person name="Ritland K."/>
            <person name="Rouze P."/>
            <person name="Ryaboy D."/>
            <person name="Schmutz J."/>
            <person name="Schrader J."/>
            <person name="Segerman B."/>
            <person name="Shin H."/>
            <person name="Siddiqui A."/>
            <person name="Sterky F."/>
            <person name="Terry A."/>
            <person name="Tsai C.J."/>
            <person name="Uberbacher E."/>
            <person name="Unneberg P."/>
            <person name="Vahala J."/>
            <person name="Wall K."/>
            <person name="Wessler S."/>
            <person name="Yang G."/>
            <person name="Yin T."/>
            <person name="Douglas C."/>
            <person name="Marra M."/>
            <person name="Sandberg G."/>
            <person name="Van de Peer Y."/>
            <person name="Rokhsar D."/>
        </authorList>
    </citation>
    <scope>NUCLEOTIDE SEQUENCE [LARGE SCALE GENOMIC DNA]</scope>
    <source>
        <strain evidence="3">cv. Nisqually</strain>
        <strain evidence="2">Nisqually-1</strain>
    </source>
</reference>
<organism evidence="2 3">
    <name type="scientific">Populus trichocarpa</name>
    <name type="common">Western balsam poplar</name>
    <name type="synonym">Populus balsamifera subsp. trichocarpa</name>
    <dbReference type="NCBI Taxonomy" id="3694"/>
    <lineage>
        <taxon>Eukaryota</taxon>
        <taxon>Viridiplantae</taxon>
        <taxon>Streptophyta</taxon>
        <taxon>Embryophyta</taxon>
        <taxon>Tracheophyta</taxon>
        <taxon>Spermatophyta</taxon>
        <taxon>Magnoliopsida</taxon>
        <taxon>eudicotyledons</taxon>
        <taxon>Gunneridae</taxon>
        <taxon>Pentapetalae</taxon>
        <taxon>rosids</taxon>
        <taxon>fabids</taxon>
        <taxon>Malpighiales</taxon>
        <taxon>Salicaceae</taxon>
        <taxon>Saliceae</taxon>
        <taxon>Populus</taxon>
    </lineage>
</organism>
<keyword evidence="1" id="KW-0472">Membrane</keyword>
<sequence length="88" mass="10448">MSWIAAFFHGYQYGLILFWLQVRVLHVVSVVVCSLVEWLLLFLPFWLHLLEVNWMMLLYSHRHIKVSSAKQIQVCFCFPTGCQMEDLS</sequence>
<dbReference type="AlphaFoldDB" id="U5GC45"/>
<keyword evidence="1" id="KW-1133">Transmembrane helix</keyword>
<gene>
    <name evidence="2" type="ORF">POPTR_006G262400</name>
</gene>
<evidence type="ECO:0000313" key="3">
    <source>
        <dbReference type="Proteomes" id="UP000006729"/>
    </source>
</evidence>
<dbReference type="HOGENOM" id="CLU_2473196_0_0_1"/>
<accession>U5GC45</accession>
<dbReference type="Proteomes" id="UP000006729">
    <property type="component" value="Chromosome 6"/>
</dbReference>
<evidence type="ECO:0000256" key="1">
    <source>
        <dbReference type="SAM" id="Phobius"/>
    </source>
</evidence>
<protein>
    <submittedName>
        <fullName evidence="2">Uncharacterized protein</fullName>
    </submittedName>
</protein>
<feature type="transmembrane region" description="Helical" evidence="1">
    <location>
        <begin position="38"/>
        <end position="59"/>
    </location>
</feature>
<keyword evidence="3" id="KW-1185">Reference proteome</keyword>
<dbReference type="InParanoid" id="U5GC45"/>